<name>A0A0A2TG69_9BACI</name>
<dbReference type="Pfam" id="PF02706">
    <property type="entry name" value="Wzz"/>
    <property type="match status" value="1"/>
</dbReference>
<feature type="transmembrane region" description="Helical" evidence="7">
    <location>
        <begin position="18"/>
        <end position="40"/>
    </location>
</feature>
<sequence length="247" mass="26869">MEETISLKEIFEVLKKRIILILSFIIVATVTSGIISFFFLTPTYEASTQFLVNQNEREANANYNVNDIRTNVELINTYNVIINSPAILDEVVDQMGLDITSGQLKQKLNVNSEQNSQVVTVTVTDSNADKAATIANTTVETFQEKIPNLMNVDNVSVLSKANVGSNPSQVSPKPVLNIAIAFVVGAMIGVGIAFLLEYLDNSLKNETDVEQTLGLPVLGVISEIKEDDLGSSRTNRSSQVRGESVGT</sequence>
<evidence type="ECO:0000256" key="1">
    <source>
        <dbReference type="ARBA" id="ARBA00004651"/>
    </source>
</evidence>
<dbReference type="InterPro" id="IPR050445">
    <property type="entry name" value="Bact_polysacc_biosynth/exp"/>
</dbReference>
<keyword evidence="5 7" id="KW-1133">Transmembrane helix</keyword>
<organism evidence="10 11">
    <name type="scientific">Pontibacillus yanchengensis Y32</name>
    <dbReference type="NCBI Taxonomy" id="1385514"/>
    <lineage>
        <taxon>Bacteria</taxon>
        <taxon>Bacillati</taxon>
        <taxon>Bacillota</taxon>
        <taxon>Bacilli</taxon>
        <taxon>Bacillales</taxon>
        <taxon>Bacillaceae</taxon>
        <taxon>Pontibacillus</taxon>
    </lineage>
</organism>
<reference evidence="10 11" key="1">
    <citation type="journal article" date="2015" name="Stand. Genomic Sci.">
        <title>High quality draft genome sequence of the moderately halophilic bacterium Pontibacillus yanchengensis Y32(T) and comparison among Pontibacillus genomes.</title>
        <authorList>
            <person name="Huang J."/>
            <person name="Qiao Z.X."/>
            <person name="Tang J.W."/>
            <person name="Wang G."/>
        </authorList>
    </citation>
    <scope>NUCLEOTIDE SEQUENCE [LARGE SCALE GENOMIC DNA]</scope>
    <source>
        <strain evidence="10 11">Y32</strain>
    </source>
</reference>
<dbReference type="GO" id="GO:0004713">
    <property type="term" value="F:protein tyrosine kinase activity"/>
    <property type="evidence" value="ECO:0007669"/>
    <property type="project" value="TreeGrafter"/>
</dbReference>
<dbReference type="PANTHER" id="PTHR32309:SF13">
    <property type="entry name" value="FERRIC ENTEROBACTIN TRANSPORT PROTEIN FEPE"/>
    <property type="match status" value="1"/>
</dbReference>
<dbReference type="RefSeq" id="WP_036815034.1">
    <property type="nucleotide sequence ID" value="NZ_AVBF01000001.1"/>
</dbReference>
<keyword evidence="11" id="KW-1185">Reference proteome</keyword>
<evidence type="ECO:0000256" key="4">
    <source>
        <dbReference type="ARBA" id="ARBA00022692"/>
    </source>
</evidence>
<feature type="transmembrane region" description="Helical" evidence="7">
    <location>
        <begin position="175"/>
        <end position="196"/>
    </location>
</feature>
<protein>
    <submittedName>
        <fullName evidence="10">Capsular biosynthesis protein</fullName>
    </submittedName>
</protein>
<dbReference type="Proteomes" id="UP000030147">
    <property type="component" value="Unassembled WGS sequence"/>
</dbReference>
<comment type="subcellular location">
    <subcellularLocation>
        <location evidence="1">Cell membrane</location>
        <topology evidence="1">Multi-pass membrane protein</topology>
    </subcellularLocation>
</comment>
<dbReference type="STRING" id="1385514.N782_00265"/>
<evidence type="ECO:0000256" key="3">
    <source>
        <dbReference type="ARBA" id="ARBA00022475"/>
    </source>
</evidence>
<comment type="caution">
    <text evidence="10">The sequence shown here is derived from an EMBL/GenBank/DDBJ whole genome shotgun (WGS) entry which is preliminary data.</text>
</comment>
<feature type="domain" description="Polysaccharide chain length determinant N-terminal" evidence="8">
    <location>
        <begin position="3"/>
        <end position="94"/>
    </location>
</feature>
<gene>
    <name evidence="10" type="ORF">N782_00265</name>
</gene>
<proteinExistence type="inferred from homology"/>
<dbReference type="eggNOG" id="COG3944">
    <property type="taxonomic scope" value="Bacteria"/>
</dbReference>
<evidence type="ECO:0000256" key="5">
    <source>
        <dbReference type="ARBA" id="ARBA00022989"/>
    </source>
</evidence>
<dbReference type="InterPro" id="IPR003856">
    <property type="entry name" value="LPS_length_determ_N"/>
</dbReference>
<evidence type="ECO:0000259" key="8">
    <source>
        <dbReference type="Pfam" id="PF02706"/>
    </source>
</evidence>
<feature type="domain" description="Tyrosine-protein kinase G-rich" evidence="9">
    <location>
        <begin position="143"/>
        <end position="195"/>
    </location>
</feature>
<evidence type="ECO:0000256" key="2">
    <source>
        <dbReference type="ARBA" id="ARBA00006683"/>
    </source>
</evidence>
<accession>A0A0A2TG69</accession>
<dbReference type="OrthoDB" id="2360475at2"/>
<dbReference type="Pfam" id="PF13807">
    <property type="entry name" value="GNVR"/>
    <property type="match status" value="1"/>
</dbReference>
<dbReference type="GO" id="GO:0005886">
    <property type="term" value="C:plasma membrane"/>
    <property type="evidence" value="ECO:0007669"/>
    <property type="project" value="UniProtKB-SubCell"/>
</dbReference>
<keyword evidence="4 7" id="KW-0812">Transmembrane</keyword>
<keyword evidence="3" id="KW-1003">Cell membrane</keyword>
<evidence type="ECO:0000313" key="10">
    <source>
        <dbReference type="EMBL" id="KGP74554.1"/>
    </source>
</evidence>
<keyword evidence="6 7" id="KW-0472">Membrane</keyword>
<evidence type="ECO:0000256" key="6">
    <source>
        <dbReference type="ARBA" id="ARBA00023136"/>
    </source>
</evidence>
<evidence type="ECO:0000256" key="7">
    <source>
        <dbReference type="SAM" id="Phobius"/>
    </source>
</evidence>
<dbReference type="EMBL" id="AVBF01000001">
    <property type="protein sequence ID" value="KGP74554.1"/>
    <property type="molecule type" value="Genomic_DNA"/>
</dbReference>
<dbReference type="AlphaFoldDB" id="A0A0A2TG69"/>
<evidence type="ECO:0000313" key="11">
    <source>
        <dbReference type="Proteomes" id="UP000030147"/>
    </source>
</evidence>
<dbReference type="InterPro" id="IPR032807">
    <property type="entry name" value="GNVR"/>
</dbReference>
<dbReference type="PANTHER" id="PTHR32309">
    <property type="entry name" value="TYROSINE-PROTEIN KINASE"/>
    <property type="match status" value="1"/>
</dbReference>
<comment type="similarity">
    <text evidence="2">Belongs to the CpsC/CapA family.</text>
</comment>
<evidence type="ECO:0000259" key="9">
    <source>
        <dbReference type="Pfam" id="PF13807"/>
    </source>
</evidence>